<dbReference type="InterPro" id="IPR036721">
    <property type="entry name" value="RCK_C_sf"/>
</dbReference>
<keyword evidence="2" id="KW-0812">Transmembrane</keyword>
<protein>
    <recommendedName>
        <fullName evidence="3">RCK C-terminal domain-containing protein</fullName>
    </recommendedName>
</protein>
<accession>A0AAV3TAX3</accession>
<dbReference type="Pfam" id="PF26503">
    <property type="entry name" value="DUF8167_3rd"/>
    <property type="match status" value="1"/>
</dbReference>
<feature type="region of interest" description="Disordered" evidence="1">
    <location>
        <begin position="251"/>
        <end position="291"/>
    </location>
</feature>
<keyword evidence="2" id="KW-0472">Membrane</keyword>
<dbReference type="Proteomes" id="UP001500420">
    <property type="component" value="Unassembled WGS sequence"/>
</dbReference>
<dbReference type="SUPFAM" id="SSF116726">
    <property type="entry name" value="TrkA C-terminal domain-like"/>
    <property type="match status" value="1"/>
</dbReference>
<feature type="domain" description="RCK C-terminal" evidence="3">
    <location>
        <begin position="326"/>
        <end position="413"/>
    </location>
</feature>
<keyword evidence="2" id="KW-1133">Transmembrane helix</keyword>
<reference evidence="4 5" key="1">
    <citation type="journal article" date="2019" name="Int. J. Syst. Evol. Microbiol.">
        <title>The Global Catalogue of Microorganisms (GCM) 10K type strain sequencing project: providing services to taxonomists for standard genome sequencing and annotation.</title>
        <authorList>
            <consortium name="The Broad Institute Genomics Platform"/>
            <consortium name="The Broad Institute Genome Sequencing Center for Infectious Disease"/>
            <person name="Wu L."/>
            <person name="Ma J."/>
        </authorList>
    </citation>
    <scope>NUCLEOTIDE SEQUENCE [LARGE SCALE GENOMIC DNA]</scope>
    <source>
        <strain evidence="4 5">JCM 16328</strain>
    </source>
</reference>
<dbReference type="InterPro" id="IPR058480">
    <property type="entry name" value="DUF8167_N"/>
</dbReference>
<dbReference type="Pfam" id="PF26502">
    <property type="entry name" value="DUF8167_2nd"/>
    <property type="match status" value="1"/>
</dbReference>
<organism evidence="4 5">
    <name type="scientific">Natronoarchaeum mannanilyticum</name>
    <dbReference type="NCBI Taxonomy" id="926360"/>
    <lineage>
        <taxon>Archaea</taxon>
        <taxon>Methanobacteriati</taxon>
        <taxon>Methanobacteriota</taxon>
        <taxon>Stenosarchaea group</taxon>
        <taxon>Halobacteria</taxon>
        <taxon>Halobacteriales</taxon>
        <taxon>Natronoarchaeaceae</taxon>
    </lineage>
</organism>
<name>A0AAV3TAX3_9EURY</name>
<dbReference type="InterPro" id="IPR006037">
    <property type="entry name" value="RCK_C"/>
</dbReference>
<dbReference type="GO" id="GO:0008324">
    <property type="term" value="F:monoatomic cation transmembrane transporter activity"/>
    <property type="evidence" value="ECO:0007669"/>
    <property type="project" value="InterPro"/>
</dbReference>
<dbReference type="Pfam" id="PF26501">
    <property type="entry name" value="DUF8167"/>
    <property type="match status" value="1"/>
</dbReference>
<feature type="compositionally biased region" description="Low complexity" evidence="1">
    <location>
        <begin position="274"/>
        <end position="286"/>
    </location>
</feature>
<dbReference type="RefSeq" id="WP_343773791.1">
    <property type="nucleotide sequence ID" value="NZ_BAAADV010000003.1"/>
</dbReference>
<dbReference type="InterPro" id="IPR058603">
    <property type="entry name" value="DUF8167_2nd"/>
</dbReference>
<dbReference type="EMBL" id="BAAADV010000003">
    <property type="protein sequence ID" value="GAA0672695.1"/>
    <property type="molecule type" value="Genomic_DNA"/>
</dbReference>
<comment type="caution">
    <text evidence="4">The sequence shown here is derived from an EMBL/GenBank/DDBJ whole genome shotgun (WGS) entry which is preliminary data.</text>
</comment>
<proteinExistence type="predicted"/>
<dbReference type="Gene3D" id="3.30.70.1450">
    <property type="entry name" value="Regulator of K+ conductance, C-terminal domain"/>
    <property type="match status" value="1"/>
</dbReference>
<gene>
    <name evidence="4" type="ORF">GCM10009020_19310</name>
</gene>
<evidence type="ECO:0000256" key="1">
    <source>
        <dbReference type="SAM" id="MobiDB-lite"/>
    </source>
</evidence>
<feature type="transmembrane region" description="Helical" evidence="2">
    <location>
        <begin position="12"/>
        <end position="33"/>
    </location>
</feature>
<feature type="transmembrane region" description="Helical" evidence="2">
    <location>
        <begin position="39"/>
        <end position="62"/>
    </location>
</feature>
<keyword evidence="5" id="KW-1185">Reference proteome</keyword>
<dbReference type="AlphaFoldDB" id="A0AAV3TAX3"/>
<evidence type="ECO:0000259" key="3">
    <source>
        <dbReference type="PROSITE" id="PS51202"/>
    </source>
</evidence>
<dbReference type="InterPro" id="IPR058604">
    <property type="entry name" value="DUF8167_3rd"/>
</dbReference>
<evidence type="ECO:0000313" key="5">
    <source>
        <dbReference type="Proteomes" id="UP001500420"/>
    </source>
</evidence>
<sequence length="413" mass="43116">MASLPVELLFGLYVGLLTGIVPALISGSLGFLFRYVTGVSVPALAVVVLAVAVAGINGGLLGLVDPAISQSPRLLVAALVVMMLSLYAHSQGDKLGASFPRRFSIAKLRKQTLSADVVDFVGGIGQVTVRPTGEIGDVDGYPPLPGDLREELLEGSWRFPADLPLAELESRLARRLRTEYDLAAVDVGIDAHGRATIDAAPPSGGLSRRVPPGKRAVSVAALVPTGVTRGERVVVDAGADEDPVEGTVLSARSTPDESAAVAPENEPVADGGEEPAAVRPAAPTTTGGEGRLTVAVPAGDAERLLRVDRSRVVVRPHDAPAEFELLSVLRRTGKFVESIGVRADGPLADGPLDPRAIRENHGVTVLGVRRSSIEEGGDRWTFSLDADAALDAEDELFVAGPPEAVARFREVMA</sequence>
<evidence type="ECO:0000256" key="2">
    <source>
        <dbReference type="SAM" id="Phobius"/>
    </source>
</evidence>
<evidence type="ECO:0000313" key="4">
    <source>
        <dbReference type="EMBL" id="GAA0672695.1"/>
    </source>
</evidence>
<dbReference type="PROSITE" id="PS51202">
    <property type="entry name" value="RCK_C"/>
    <property type="match status" value="1"/>
</dbReference>
<dbReference type="GO" id="GO:0006813">
    <property type="term" value="P:potassium ion transport"/>
    <property type="evidence" value="ECO:0007669"/>
    <property type="project" value="InterPro"/>
</dbReference>